<dbReference type="InterPro" id="IPR036855">
    <property type="entry name" value="Znf_CCCH_sf"/>
</dbReference>
<dbReference type="GO" id="GO:0003729">
    <property type="term" value="F:mRNA binding"/>
    <property type="evidence" value="ECO:0007669"/>
    <property type="project" value="InterPro"/>
</dbReference>
<dbReference type="EMBL" id="JANAWD010000008">
    <property type="protein sequence ID" value="KAJ3491693.1"/>
    <property type="molecule type" value="Genomic_DNA"/>
</dbReference>
<feature type="region of interest" description="Disordered" evidence="6">
    <location>
        <begin position="13"/>
        <end position="33"/>
    </location>
</feature>
<dbReference type="Pfam" id="PF18044">
    <property type="entry name" value="zf-CCCH_4"/>
    <property type="match status" value="1"/>
</dbReference>
<protein>
    <recommendedName>
        <fullName evidence="7">C3H1-type domain-containing protein</fullName>
    </recommendedName>
</protein>
<accession>A0AAD5YLX7</accession>
<keyword evidence="2" id="KW-0677">Repeat</keyword>
<keyword evidence="1 5" id="KW-0479">Metal-binding</keyword>
<sequence>MGSPTVRSLVWSLDSQRTANRRSSSSSAPTQAHPLYRTKPCRNFANGCCRFGDSCAYLHANTSPKSHFSSPSAYASSSTLSLGSCLSRPLIGEDGCPKNSTVNPPSPISTDLTSEAESSSMRGTDDGQTFSSRGSDKVPTSQPPVESIKRKEGSRSRRGSRSRPGPLLGINHYRTKPCRFYALNGECVKGERCNFIHDVGKFSSLRAPQVDPAMPSPTTTIKPSDVHSEATHKKSAPSNGSSEKSASKNFFPITWRVIGGGCQDGRKSWERTASSPIPIFMMIFLMCQRSDLITSPPPVMYFPICDILSPVSIASPISPLCLMSPMSLSSFHVPALVPSTPPVVQLPPRKKSSKPKKKLIITPPEAIELSFHRVVDGTTLLDRELPQVRIEKEPDEEYTTSTETPSLGGLFCARSIARPMSTPPVVHHDKVVKLFAAEA</sequence>
<reference evidence="8" key="1">
    <citation type="submission" date="2022-07" db="EMBL/GenBank/DDBJ databases">
        <title>Genome Sequence of Physisporinus lineatus.</title>
        <authorList>
            <person name="Buettner E."/>
        </authorList>
    </citation>
    <scope>NUCLEOTIDE SEQUENCE</scope>
    <source>
        <strain evidence="8">VT162</strain>
    </source>
</reference>
<dbReference type="SMART" id="SM00356">
    <property type="entry name" value="ZnF_C3H1"/>
    <property type="match status" value="2"/>
</dbReference>
<name>A0AAD5YLX7_9APHY</name>
<organism evidence="8 9">
    <name type="scientific">Meripilus lineatus</name>
    <dbReference type="NCBI Taxonomy" id="2056292"/>
    <lineage>
        <taxon>Eukaryota</taxon>
        <taxon>Fungi</taxon>
        <taxon>Dikarya</taxon>
        <taxon>Basidiomycota</taxon>
        <taxon>Agaricomycotina</taxon>
        <taxon>Agaricomycetes</taxon>
        <taxon>Polyporales</taxon>
        <taxon>Meripilaceae</taxon>
        <taxon>Meripilus</taxon>
    </lineage>
</organism>
<evidence type="ECO:0000256" key="5">
    <source>
        <dbReference type="PROSITE-ProRule" id="PRU00723"/>
    </source>
</evidence>
<feature type="region of interest" description="Disordered" evidence="6">
    <location>
        <begin position="96"/>
        <end position="169"/>
    </location>
</feature>
<keyword evidence="4 5" id="KW-0862">Zinc</keyword>
<evidence type="ECO:0000256" key="2">
    <source>
        <dbReference type="ARBA" id="ARBA00022737"/>
    </source>
</evidence>
<feature type="zinc finger region" description="C3H1-type" evidence="5">
    <location>
        <begin position="173"/>
        <end position="200"/>
    </location>
</feature>
<evidence type="ECO:0000256" key="4">
    <source>
        <dbReference type="ARBA" id="ARBA00022833"/>
    </source>
</evidence>
<keyword evidence="3 5" id="KW-0863">Zinc-finger</keyword>
<dbReference type="AlphaFoldDB" id="A0AAD5YLX7"/>
<comment type="caution">
    <text evidence="8">The sequence shown here is derived from an EMBL/GenBank/DDBJ whole genome shotgun (WGS) entry which is preliminary data.</text>
</comment>
<dbReference type="InterPro" id="IPR000571">
    <property type="entry name" value="Znf_CCCH"/>
</dbReference>
<evidence type="ECO:0000313" key="9">
    <source>
        <dbReference type="Proteomes" id="UP001212997"/>
    </source>
</evidence>
<feature type="compositionally biased region" description="Polar residues" evidence="6">
    <location>
        <begin position="98"/>
        <end position="144"/>
    </location>
</feature>
<evidence type="ECO:0000256" key="6">
    <source>
        <dbReference type="SAM" id="MobiDB-lite"/>
    </source>
</evidence>
<dbReference type="PROSITE" id="PS50103">
    <property type="entry name" value="ZF_C3H1"/>
    <property type="match status" value="2"/>
</dbReference>
<dbReference type="SUPFAM" id="SSF90229">
    <property type="entry name" value="CCCH zinc finger"/>
    <property type="match status" value="2"/>
</dbReference>
<dbReference type="GO" id="GO:0008270">
    <property type="term" value="F:zinc ion binding"/>
    <property type="evidence" value="ECO:0007669"/>
    <property type="project" value="UniProtKB-KW"/>
</dbReference>
<proteinExistence type="predicted"/>
<evidence type="ECO:0000256" key="1">
    <source>
        <dbReference type="ARBA" id="ARBA00022723"/>
    </source>
</evidence>
<gene>
    <name evidence="8" type="ORF">NLI96_g503</name>
</gene>
<dbReference type="InterPro" id="IPR041367">
    <property type="entry name" value="Znf-CCCH_4"/>
</dbReference>
<dbReference type="PANTHER" id="PTHR12547:SF18">
    <property type="entry name" value="PROTEIN TIS11"/>
    <property type="match status" value="1"/>
</dbReference>
<feature type="domain" description="C3H1-type" evidence="7">
    <location>
        <begin position="173"/>
        <end position="200"/>
    </location>
</feature>
<evidence type="ECO:0000313" key="8">
    <source>
        <dbReference type="EMBL" id="KAJ3491693.1"/>
    </source>
</evidence>
<dbReference type="Proteomes" id="UP001212997">
    <property type="component" value="Unassembled WGS sequence"/>
</dbReference>
<evidence type="ECO:0000256" key="3">
    <source>
        <dbReference type="ARBA" id="ARBA00022771"/>
    </source>
</evidence>
<feature type="compositionally biased region" description="Polar residues" evidence="6">
    <location>
        <begin position="236"/>
        <end position="246"/>
    </location>
</feature>
<feature type="zinc finger region" description="C3H1-type" evidence="5">
    <location>
        <begin position="35"/>
        <end position="62"/>
    </location>
</feature>
<feature type="domain" description="C3H1-type" evidence="7">
    <location>
        <begin position="35"/>
        <end position="62"/>
    </location>
</feature>
<keyword evidence="9" id="KW-1185">Reference proteome</keyword>
<evidence type="ECO:0000259" key="7">
    <source>
        <dbReference type="PROSITE" id="PS50103"/>
    </source>
</evidence>
<feature type="region of interest" description="Disordered" evidence="6">
    <location>
        <begin position="208"/>
        <end position="246"/>
    </location>
</feature>
<dbReference type="InterPro" id="IPR045877">
    <property type="entry name" value="ZFP36-like"/>
</dbReference>
<dbReference type="Pfam" id="PF00642">
    <property type="entry name" value="zf-CCCH"/>
    <property type="match status" value="1"/>
</dbReference>
<dbReference type="PANTHER" id="PTHR12547">
    <property type="entry name" value="CCCH ZINC FINGER/TIS11-RELATED"/>
    <property type="match status" value="1"/>
</dbReference>
<dbReference type="Gene3D" id="4.10.1000.10">
    <property type="entry name" value="Zinc finger, CCCH-type"/>
    <property type="match status" value="2"/>
</dbReference>